<feature type="region of interest" description="Disordered" evidence="1">
    <location>
        <begin position="550"/>
        <end position="578"/>
    </location>
</feature>
<gene>
    <name evidence="2" type="ORF">Pan54_05240</name>
</gene>
<reference evidence="2 3" key="1">
    <citation type="submission" date="2019-02" db="EMBL/GenBank/DDBJ databases">
        <title>Deep-cultivation of Planctomycetes and their phenomic and genomic characterization uncovers novel biology.</title>
        <authorList>
            <person name="Wiegand S."/>
            <person name="Jogler M."/>
            <person name="Boedeker C."/>
            <person name="Pinto D."/>
            <person name="Vollmers J."/>
            <person name="Rivas-Marin E."/>
            <person name="Kohn T."/>
            <person name="Peeters S.H."/>
            <person name="Heuer A."/>
            <person name="Rast P."/>
            <person name="Oberbeckmann S."/>
            <person name="Bunk B."/>
            <person name="Jeske O."/>
            <person name="Meyerdierks A."/>
            <person name="Storesund J.E."/>
            <person name="Kallscheuer N."/>
            <person name="Luecker S."/>
            <person name="Lage O.M."/>
            <person name="Pohl T."/>
            <person name="Merkel B.J."/>
            <person name="Hornburger P."/>
            <person name="Mueller R.-W."/>
            <person name="Bruemmer F."/>
            <person name="Labrenz M."/>
            <person name="Spormann A.M."/>
            <person name="Op Den Camp H."/>
            <person name="Overmann J."/>
            <person name="Amann R."/>
            <person name="Jetten M.S.M."/>
            <person name="Mascher T."/>
            <person name="Medema M.H."/>
            <person name="Devos D.P."/>
            <person name="Kaster A.-K."/>
            <person name="Ovreas L."/>
            <person name="Rohde M."/>
            <person name="Galperin M.Y."/>
            <person name="Jogler C."/>
        </authorList>
    </citation>
    <scope>NUCLEOTIDE SEQUENCE [LARGE SCALE GENOMIC DNA]</scope>
    <source>
        <strain evidence="2 3">Pan54</strain>
    </source>
</reference>
<proteinExistence type="predicted"/>
<feature type="compositionally biased region" description="Polar residues" evidence="1">
    <location>
        <begin position="46"/>
        <end position="61"/>
    </location>
</feature>
<comment type="caution">
    <text evidence="2">The sequence shown here is derived from an EMBL/GenBank/DDBJ whole genome shotgun (WGS) entry which is preliminary data.</text>
</comment>
<evidence type="ECO:0008006" key="4">
    <source>
        <dbReference type="Google" id="ProtNLM"/>
    </source>
</evidence>
<sequence length="1610" mass="171373">MNTLNKTLERIATLLGKRDKCSARLRCRNQRSTLESEGMLLPRARSTGNPTTSMAKQHSGYSKTKFRHKSLAATVCTIVSLMFGSMTANADERPLPPSMPFDVAAQNNTQQTFTIGAPEPDYYSMNPGYPEQMIQERGQGYYFRAGHQGGKALGTEESLTFFEAMPYTFWEETMFLADMRLWALNSGRMGGSVGAGFRRYFPQIDRTFGLITWFDVDATHPEDFTDVTISLESHGSILDWDTNIYIPFDLRKQDIGLDFADGSQKFVGNNILFDQIRTSAYSLEGFDTKWTTPIGTEFGRTHDMRVGAGFYNFNHPDIDSIWGWSGEISANFMRNLDVSMLVTDDETFDTRVTVNASWTFDPNNDTGERGRTWDRMILPPKRLWTVPKAEVAVVEADQIAINPTTGLPYYVVHVDSITGTNAPGNGAVENPFNTIESAINGANAVPIDTYDTVFVWSGSTFDSQPTIVVPEGKRFLGGGDRVEHLFNYNEFGLLAGPRARNNYDDGIFDPRPLFTNLGVPGGPGVTFDLIGAAGGTVISNDDTEFSGFVLGNPDGTDPASGDSDSFNPATTTAPGQGPLGNGIEFVTLTTNSTVSRFVDINGALNNGLDFTGTDGTFDLQSLIVNQSGNHEMFVAGGSPDITMKSSTRGETDSRVDSVVVNRDNGSAVIPNTLTGVAGDNHDLVVQATTGGSVIWTDVITNDNGGDGFIITGAAQSDVTIPVSTTIINSRGNGVGVFPGVDGNIVISGTRTDGNPSGIPMTITNPEENAIQIGLATAPITATLADVTFVQPISINQLDRMNSGIIISNTAGNTIFQTSATTQIAYNTATTGTASAFEFFQNFGGNLTLNNAMSITNSGGAGLRISNDDNIPAGVTPGVFRYLAGSGGSTLTITNAAATQGVGGAAIVIGADPPAGAPNNSPAGTGYESNVIFDIPINITNSNGAGIRIDSNTGNITFSDTANIDTNLTGGTSIVGIFNNSGDVFFSSLDVQGFISPDVDFVDDNEPTAAELAAMFASLDMRLNTGSLTFNDITIQGGNTQNNIQGSTGIFGYNNNQIVINDGDVDVNFATAVEIFTADSAVGAGLIYNLTDLNLELSNVESTNAPDHGVHLANVKGQATFNGGDLTGAGTNFGSGFPGPNFEAGIYVDNSFVRGLETANFGNPNPNANGLIFGQARQFTLDVNDLNIDLNTAGILAIAIDDVSVDTGSFTLNSREAIDLRNVVTAQVIGSDFTNNQVSSTIGDFGSQSTATIRSVMTLTLNDDNSGLDNNPTFYDLVIGPRNSDFDDPTADNDQNTFDDDFSHFSILMQNQAQDNVIGVLDNGFNGTETGFIVNNNAFNAAGTSRDFQGFIHYRDISGANSRTNINIVMNEMEAADDSVTNASLTDTDQGAIGVIHISDETVNDDDLVFNAIDNLMDLGEEGSIGFYFIDQGEGSITINIDDNPDDGLTEGGLEINDPNFADLTIAEGPAFYFDLETDAQISIQNLEIQITEDEDTTGGGNVATTIDEQRVFFFDNVSGTADIDIGGNTILIDDAGALINPLTGLLFLVNDILVTEFDAASGEITLNSQNDNTVLINPLLIQLTNPDLLFDAPISADFTGQLQFNGIFVP</sequence>
<name>A0A5C5XBZ1_9PLAN</name>
<feature type="region of interest" description="Disordered" evidence="1">
    <location>
        <begin position="42"/>
        <end position="61"/>
    </location>
</feature>
<dbReference type="InterPro" id="IPR038177">
    <property type="entry name" value="IAT_beta_sf"/>
</dbReference>
<accession>A0A5C5XBZ1</accession>
<dbReference type="EMBL" id="SJPG01000001">
    <property type="protein sequence ID" value="TWT59813.1"/>
    <property type="molecule type" value="Genomic_DNA"/>
</dbReference>
<evidence type="ECO:0000256" key="1">
    <source>
        <dbReference type="SAM" id="MobiDB-lite"/>
    </source>
</evidence>
<feature type="compositionally biased region" description="Polar residues" evidence="1">
    <location>
        <begin position="562"/>
        <end position="574"/>
    </location>
</feature>
<keyword evidence="3" id="KW-1185">Reference proteome</keyword>
<organism evidence="2 3">
    <name type="scientific">Rubinisphaera italica</name>
    <dbReference type="NCBI Taxonomy" id="2527969"/>
    <lineage>
        <taxon>Bacteria</taxon>
        <taxon>Pseudomonadati</taxon>
        <taxon>Planctomycetota</taxon>
        <taxon>Planctomycetia</taxon>
        <taxon>Planctomycetales</taxon>
        <taxon>Planctomycetaceae</taxon>
        <taxon>Rubinisphaera</taxon>
    </lineage>
</organism>
<dbReference type="Gene3D" id="2.40.160.160">
    <property type="entry name" value="Inverse autotransporter, beta-domain"/>
    <property type="match status" value="1"/>
</dbReference>
<dbReference type="Proteomes" id="UP000316095">
    <property type="component" value="Unassembled WGS sequence"/>
</dbReference>
<protein>
    <recommendedName>
        <fullName evidence="4">Inverse autotransporter beta-domain domain-containing protein</fullName>
    </recommendedName>
</protein>
<evidence type="ECO:0000313" key="2">
    <source>
        <dbReference type="EMBL" id="TWT59813.1"/>
    </source>
</evidence>
<evidence type="ECO:0000313" key="3">
    <source>
        <dbReference type="Proteomes" id="UP000316095"/>
    </source>
</evidence>